<organism evidence="10">
    <name type="scientific">Schaalia odontolytica</name>
    <dbReference type="NCBI Taxonomy" id="1660"/>
    <lineage>
        <taxon>Bacteria</taxon>
        <taxon>Bacillati</taxon>
        <taxon>Actinomycetota</taxon>
        <taxon>Actinomycetes</taxon>
        <taxon>Actinomycetales</taxon>
        <taxon>Actinomycetaceae</taxon>
        <taxon>Schaalia</taxon>
    </lineage>
</organism>
<comment type="similarity">
    <text evidence="2">Belongs to the DivIVA family.</text>
</comment>
<keyword evidence="4" id="KW-0963">Cytoplasm</keyword>
<keyword evidence="6 9" id="KW-0175">Coiled coil</keyword>
<evidence type="ECO:0000256" key="1">
    <source>
        <dbReference type="ARBA" id="ARBA00004496"/>
    </source>
</evidence>
<evidence type="ECO:0000256" key="8">
    <source>
        <dbReference type="ARBA" id="ARBA00031737"/>
    </source>
</evidence>
<evidence type="ECO:0000256" key="9">
    <source>
        <dbReference type="SAM" id="Coils"/>
    </source>
</evidence>
<proteinExistence type="inferred from homology"/>
<dbReference type="AlphaFoldDB" id="A0A6N2U3X3"/>
<evidence type="ECO:0000256" key="6">
    <source>
        <dbReference type="ARBA" id="ARBA00023054"/>
    </source>
</evidence>
<keyword evidence="5" id="KW-0132">Cell division</keyword>
<dbReference type="InterPro" id="IPR007793">
    <property type="entry name" value="DivIVA_fam"/>
</dbReference>
<evidence type="ECO:0000313" key="10">
    <source>
        <dbReference type="EMBL" id="VYT12257.1"/>
    </source>
</evidence>
<dbReference type="PANTHER" id="PTHR35794:SF2">
    <property type="entry name" value="CELL DIVISION PROTEIN DIVIVA"/>
    <property type="match status" value="1"/>
</dbReference>
<gene>
    <name evidence="10" type="ORF">AOLFYP35_01624</name>
</gene>
<dbReference type="PANTHER" id="PTHR35794">
    <property type="entry name" value="CELL DIVISION PROTEIN DIVIVA"/>
    <property type="match status" value="1"/>
</dbReference>
<feature type="coiled-coil region" evidence="9">
    <location>
        <begin position="32"/>
        <end position="66"/>
    </location>
</feature>
<name>A0A6N2U3X3_9ACTO</name>
<dbReference type="GO" id="GO:0005737">
    <property type="term" value="C:cytoplasm"/>
    <property type="evidence" value="ECO:0007669"/>
    <property type="project" value="UniProtKB-SubCell"/>
</dbReference>
<evidence type="ECO:0000256" key="2">
    <source>
        <dbReference type="ARBA" id="ARBA00009008"/>
    </source>
</evidence>
<keyword evidence="7" id="KW-0131">Cell cycle</keyword>
<dbReference type="GO" id="GO:0051301">
    <property type="term" value="P:cell division"/>
    <property type="evidence" value="ECO:0007669"/>
    <property type="project" value="UniProtKB-KW"/>
</dbReference>
<dbReference type="EMBL" id="CACRSM010000003">
    <property type="protein sequence ID" value="VYT12257.1"/>
    <property type="molecule type" value="Genomic_DNA"/>
</dbReference>
<evidence type="ECO:0000256" key="3">
    <source>
        <dbReference type="ARBA" id="ARBA00018787"/>
    </source>
</evidence>
<evidence type="ECO:0000256" key="5">
    <source>
        <dbReference type="ARBA" id="ARBA00022618"/>
    </source>
</evidence>
<reference evidence="10" key="1">
    <citation type="submission" date="2019-11" db="EMBL/GenBank/DDBJ databases">
        <authorList>
            <person name="Feng L."/>
        </authorList>
    </citation>
    <scope>NUCLEOTIDE SEQUENCE</scope>
    <source>
        <strain evidence="10">AodontolyticusLFYP35</strain>
    </source>
</reference>
<sequence>MALLTTEDVLEKTFNIVKFREGYDQVEVDDFLDEVVSTIYTLQAENQNLREQLEAAERRVAELSGGEAPSYKPAEETAAPVVEEPVASEPSVTETAVAAPAVAVVPESAESATSMLALAQRVHDEYVRDGREESDRIIADANAKRDEIIADAQTQHQNILSQLDQERALLEGKINELRSFESEYRANLREHLEGLLQEVNAGTQN</sequence>
<accession>A0A6N2U3X3</accession>
<comment type="subcellular location">
    <subcellularLocation>
        <location evidence="1">Cytoplasm</location>
    </subcellularLocation>
</comment>
<dbReference type="InterPro" id="IPR019933">
    <property type="entry name" value="DivIVA_domain"/>
</dbReference>
<evidence type="ECO:0000256" key="7">
    <source>
        <dbReference type="ARBA" id="ARBA00023306"/>
    </source>
</evidence>
<dbReference type="NCBIfam" id="TIGR03544">
    <property type="entry name" value="DivI1A_domain"/>
    <property type="match status" value="1"/>
</dbReference>
<evidence type="ECO:0000256" key="4">
    <source>
        <dbReference type="ARBA" id="ARBA00022490"/>
    </source>
</evidence>
<dbReference type="Pfam" id="PF05103">
    <property type="entry name" value="DivIVA"/>
    <property type="match status" value="1"/>
</dbReference>
<dbReference type="Gene3D" id="6.10.250.660">
    <property type="match status" value="1"/>
</dbReference>
<protein>
    <recommendedName>
        <fullName evidence="3">Cell wall synthesis protein Wag31</fullName>
    </recommendedName>
    <alternativeName>
        <fullName evidence="8">Antigen 84</fullName>
    </alternativeName>
</protein>